<evidence type="ECO:0000259" key="2">
    <source>
        <dbReference type="PROSITE" id="PS51819"/>
    </source>
</evidence>
<dbReference type="GeneID" id="9229297"/>
<dbReference type="AlphaFoldDB" id="C5FLU0"/>
<dbReference type="Gene3D" id="3.10.180.10">
    <property type="entry name" value="2,3-Dihydroxybiphenyl 1,2-Dioxygenase, domain 1"/>
    <property type="match status" value="1"/>
</dbReference>
<proteinExistence type="predicted"/>
<dbReference type="EMBL" id="DS995703">
    <property type="protein sequence ID" value="EEQ30662.1"/>
    <property type="molecule type" value="Genomic_DNA"/>
</dbReference>
<dbReference type="SUPFAM" id="SSF54593">
    <property type="entry name" value="Glyoxalase/Bleomycin resistance protein/Dihydroxybiphenyl dioxygenase"/>
    <property type="match status" value="1"/>
</dbReference>
<evidence type="ECO:0000313" key="3">
    <source>
        <dbReference type="EMBL" id="EEQ30662.1"/>
    </source>
</evidence>
<dbReference type="InterPro" id="IPR037523">
    <property type="entry name" value="VOC_core"/>
</dbReference>
<evidence type="ECO:0000313" key="4">
    <source>
        <dbReference type="Proteomes" id="UP000002035"/>
    </source>
</evidence>
<dbReference type="CDD" id="cd06587">
    <property type="entry name" value="VOC"/>
    <property type="match status" value="1"/>
</dbReference>
<dbReference type="PROSITE" id="PS51819">
    <property type="entry name" value="VOC"/>
    <property type="match status" value="1"/>
</dbReference>
<feature type="region of interest" description="Disordered" evidence="1">
    <location>
        <begin position="1"/>
        <end position="23"/>
    </location>
</feature>
<dbReference type="eggNOG" id="ENOG502S8G7">
    <property type="taxonomic scope" value="Eukaryota"/>
</dbReference>
<dbReference type="HOGENOM" id="CLU_107214_0_0_1"/>
<protein>
    <submittedName>
        <fullName evidence="3">Glyoxalase family protein</fullName>
    </submittedName>
</protein>
<dbReference type="Pfam" id="PF22659">
    <property type="entry name" value="YycE-like_C"/>
    <property type="match status" value="1"/>
</dbReference>
<keyword evidence="4" id="KW-1185">Reference proteome</keyword>
<feature type="domain" description="VOC" evidence="2">
    <location>
        <begin position="22"/>
        <end position="147"/>
    </location>
</feature>
<organism evidence="3 4">
    <name type="scientific">Arthroderma otae (strain ATCC MYA-4605 / CBS 113480)</name>
    <name type="common">Microsporum canis</name>
    <dbReference type="NCBI Taxonomy" id="554155"/>
    <lineage>
        <taxon>Eukaryota</taxon>
        <taxon>Fungi</taxon>
        <taxon>Dikarya</taxon>
        <taxon>Ascomycota</taxon>
        <taxon>Pezizomycotina</taxon>
        <taxon>Eurotiomycetes</taxon>
        <taxon>Eurotiomycetidae</taxon>
        <taxon>Onygenales</taxon>
        <taxon>Arthrodermataceae</taxon>
        <taxon>Microsporum</taxon>
    </lineage>
</organism>
<dbReference type="Pfam" id="PF22658">
    <property type="entry name" value="YycE-like_N"/>
    <property type="match status" value="1"/>
</dbReference>
<sequence>MSHAPPKPPLAGRAGAGKTPSASCHIRIARPSQDIAKTERFYVDGLGLKVLWRCGPDATGGHPLLMLGWPGAAWHLEIVDDSHAETPPKPTEEDLLVIYVGDSIDPDVVDKLVEAGGKRVTARNEYWEQFGVTVADPDGYRLVLSQRTWTNEAL</sequence>
<accession>C5FLU0</accession>
<dbReference type="VEuPathDB" id="FungiDB:MCYG_03481"/>
<dbReference type="OrthoDB" id="2338662at2759"/>
<dbReference type="InterPro" id="IPR058997">
    <property type="entry name" value="YycE-like_C"/>
</dbReference>
<dbReference type="OMA" id="HLEFTHH"/>
<dbReference type="InterPro" id="IPR058998">
    <property type="entry name" value="YycE-like_N"/>
</dbReference>
<dbReference type="InterPro" id="IPR029068">
    <property type="entry name" value="Glyas_Bleomycin-R_OHBP_Dase"/>
</dbReference>
<reference evidence="4" key="1">
    <citation type="journal article" date="2012" name="MBio">
        <title>Comparative genome analysis of Trichophyton rubrum and related dermatophytes reveals candidate genes involved in infection.</title>
        <authorList>
            <person name="Martinez D.A."/>
            <person name="Oliver B.G."/>
            <person name="Graeser Y."/>
            <person name="Goldberg J.M."/>
            <person name="Li W."/>
            <person name="Martinez-Rossi N.M."/>
            <person name="Monod M."/>
            <person name="Shelest E."/>
            <person name="Barton R.C."/>
            <person name="Birch E."/>
            <person name="Brakhage A.A."/>
            <person name="Chen Z."/>
            <person name="Gurr S.J."/>
            <person name="Heiman D."/>
            <person name="Heitman J."/>
            <person name="Kosti I."/>
            <person name="Rossi A."/>
            <person name="Saif S."/>
            <person name="Samalova M."/>
            <person name="Saunders C.W."/>
            <person name="Shea T."/>
            <person name="Summerbell R.C."/>
            <person name="Xu J."/>
            <person name="Young S."/>
            <person name="Zeng Q."/>
            <person name="Birren B.W."/>
            <person name="Cuomo C.A."/>
            <person name="White T.C."/>
        </authorList>
    </citation>
    <scope>NUCLEOTIDE SEQUENCE [LARGE SCALE GENOMIC DNA]</scope>
    <source>
        <strain evidence="4">ATCC MYA-4605 / CBS 113480</strain>
    </source>
</reference>
<dbReference type="RefSeq" id="XP_002847975.1">
    <property type="nucleotide sequence ID" value="XM_002847929.1"/>
</dbReference>
<name>C5FLU0_ARTOC</name>
<dbReference type="Proteomes" id="UP000002035">
    <property type="component" value="Unassembled WGS sequence"/>
</dbReference>
<gene>
    <name evidence="3" type="ORF">MCYG_03481</name>
</gene>
<evidence type="ECO:0000256" key="1">
    <source>
        <dbReference type="SAM" id="MobiDB-lite"/>
    </source>
</evidence>